<dbReference type="Gene3D" id="1.20.5.1200">
    <property type="entry name" value="Alpha-tocopherol transfer"/>
    <property type="match status" value="1"/>
</dbReference>
<dbReference type="AlphaFoldDB" id="A0A1B6DUJ0"/>
<dbReference type="Gene3D" id="3.40.525.10">
    <property type="entry name" value="CRAL-TRIO lipid binding domain"/>
    <property type="match status" value="1"/>
</dbReference>
<dbReference type="SUPFAM" id="SSF52087">
    <property type="entry name" value="CRAL/TRIO domain"/>
    <property type="match status" value="1"/>
</dbReference>
<dbReference type="SMART" id="SM00516">
    <property type="entry name" value="SEC14"/>
    <property type="match status" value="1"/>
</dbReference>
<dbReference type="PANTHER" id="PTHR10174">
    <property type="entry name" value="ALPHA-TOCOPHEROL TRANSFER PROTEIN-RELATED"/>
    <property type="match status" value="1"/>
</dbReference>
<accession>A0A1B6DUJ0</accession>
<dbReference type="Gene3D" id="1.10.8.20">
    <property type="entry name" value="N-terminal domain of phosphatidylinositol transfer protein sec14p"/>
    <property type="match status" value="1"/>
</dbReference>
<proteinExistence type="predicted"/>
<evidence type="ECO:0000313" key="2">
    <source>
        <dbReference type="EMBL" id="JAS29338.1"/>
    </source>
</evidence>
<dbReference type="PRINTS" id="PR00180">
    <property type="entry name" value="CRETINALDHBP"/>
</dbReference>
<dbReference type="GO" id="GO:0016020">
    <property type="term" value="C:membrane"/>
    <property type="evidence" value="ECO:0007669"/>
    <property type="project" value="TreeGrafter"/>
</dbReference>
<name>A0A1B6DUJ0_9HEMI</name>
<dbReference type="CDD" id="cd00170">
    <property type="entry name" value="SEC14"/>
    <property type="match status" value="1"/>
</dbReference>
<protein>
    <recommendedName>
        <fullName evidence="1">CRAL-TRIO domain-containing protein</fullName>
    </recommendedName>
</protein>
<sequence length="309" mass="35624">MGFLIPHSKEALKRMCKDIQLNPEQMERDVKTLKEWLKNQPHLPHDALDDTMLGSFLTGSKNSLQRAKQCIDKYLTNRLTVPEIYGNRDLADEEILQSCKVIRFFPIPEATPEGYRVVICCIKNQDPQEFVYLPFIKRCLCSGDVLLQVEPHQAGVYYVYDLKGMSFMHMTKLNPAMSKRFIHCGEASMPLRTKGVFIINAPAITETLLSMFKPLLKPKSQERIQVFSGDHTSLYKFIPQDTLPDEYGGKAGKMEDLENSWIKYMMQFNDWFLQDSKRTVDESKRPEKSAYKPTQLFGVEGSFKTLCLD</sequence>
<organism evidence="2">
    <name type="scientific">Clastoptera arizonana</name>
    <name type="common">Arizona spittle bug</name>
    <dbReference type="NCBI Taxonomy" id="38151"/>
    <lineage>
        <taxon>Eukaryota</taxon>
        <taxon>Metazoa</taxon>
        <taxon>Ecdysozoa</taxon>
        <taxon>Arthropoda</taxon>
        <taxon>Hexapoda</taxon>
        <taxon>Insecta</taxon>
        <taxon>Pterygota</taxon>
        <taxon>Neoptera</taxon>
        <taxon>Paraneoptera</taxon>
        <taxon>Hemiptera</taxon>
        <taxon>Auchenorrhyncha</taxon>
        <taxon>Cercopoidea</taxon>
        <taxon>Clastopteridae</taxon>
        <taxon>Clastoptera</taxon>
    </lineage>
</organism>
<dbReference type="InterPro" id="IPR036273">
    <property type="entry name" value="CRAL/TRIO_N_dom_sf"/>
</dbReference>
<dbReference type="PANTHER" id="PTHR10174:SF224">
    <property type="entry name" value="RETINOL-BINDING PROTEIN PINTA"/>
    <property type="match status" value="1"/>
</dbReference>
<dbReference type="SUPFAM" id="SSF46938">
    <property type="entry name" value="CRAL/TRIO N-terminal domain"/>
    <property type="match status" value="1"/>
</dbReference>
<feature type="domain" description="CRAL-TRIO" evidence="1">
    <location>
        <begin position="92"/>
        <end position="255"/>
    </location>
</feature>
<dbReference type="InterPro" id="IPR001251">
    <property type="entry name" value="CRAL-TRIO_dom"/>
</dbReference>
<gene>
    <name evidence="2" type="ORF">g.5470</name>
</gene>
<dbReference type="InterPro" id="IPR036865">
    <property type="entry name" value="CRAL-TRIO_dom_sf"/>
</dbReference>
<reference evidence="2" key="1">
    <citation type="submission" date="2015-12" db="EMBL/GenBank/DDBJ databases">
        <title>De novo transcriptome assembly of four potential Pierce s Disease insect vectors from Arizona vineyards.</title>
        <authorList>
            <person name="Tassone E.E."/>
        </authorList>
    </citation>
    <scope>NUCLEOTIDE SEQUENCE</scope>
</reference>
<dbReference type="EMBL" id="GEDC01007960">
    <property type="protein sequence ID" value="JAS29338.1"/>
    <property type="molecule type" value="Transcribed_RNA"/>
</dbReference>
<dbReference type="PROSITE" id="PS50191">
    <property type="entry name" value="CRAL_TRIO"/>
    <property type="match status" value="1"/>
</dbReference>
<dbReference type="Pfam" id="PF00650">
    <property type="entry name" value="CRAL_TRIO"/>
    <property type="match status" value="1"/>
</dbReference>
<dbReference type="GO" id="GO:1902936">
    <property type="term" value="F:phosphatidylinositol bisphosphate binding"/>
    <property type="evidence" value="ECO:0007669"/>
    <property type="project" value="TreeGrafter"/>
</dbReference>
<evidence type="ECO:0000259" key="1">
    <source>
        <dbReference type="PROSITE" id="PS50191"/>
    </source>
</evidence>